<keyword evidence="4" id="KW-0961">Cell wall biogenesis/degradation</keyword>
<evidence type="ECO:0000313" key="6">
    <source>
        <dbReference type="EMBL" id="KKN68911.1"/>
    </source>
</evidence>
<protein>
    <recommendedName>
        <fullName evidence="2">N-acetylmuramoyl-L-alanine amidase</fullName>
        <ecNumber evidence="2">3.5.1.28</ecNumber>
    </recommendedName>
</protein>
<evidence type="ECO:0000256" key="2">
    <source>
        <dbReference type="ARBA" id="ARBA00011901"/>
    </source>
</evidence>
<reference evidence="6" key="1">
    <citation type="journal article" date="2015" name="Nature">
        <title>Complex archaea that bridge the gap between prokaryotes and eukaryotes.</title>
        <authorList>
            <person name="Spang A."/>
            <person name="Saw J.H."/>
            <person name="Jorgensen S.L."/>
            <person name="Zaremba-Niedzwiedzka K."/>
            <person name="Martijn J."/>
            <person name="Lind A.E."/>
            <person name="van Eijk R."/>
            <person name="Schleper C."/>
            <person name="Guy L."/>
            <person name="Ettema T.J."/>
        </authorList>
    </citation>
    <scope>NUCLEOTIDE SEQUENCE</scope>
</reference>
<dbReference type="Gene3D" id="3.40.80.10">
    <property type="entry name" value="Peptidoglycan recognition protein-like"/>
    <property type="match status" value="1"/>
</dbReference>
<evidence type="ECO:0000259" key="5">
    <source>
        <dbReference type="Pfam" id="PF01510"/>
    </source>
</evidence>
<dbReference type="InterPro" id="IPR002502">
    <property type="entry name" value="Amidase_domain"/>
</dbReference>
<dbReference type="SUPFAM" id="SSF55846">
    <property type="entry name" value="N-acetylmuramoyl-L-alanine amidase-like"/>
    <property type="match status" value="1"/>
</dbReference>
<dbReference type="InterPro" id="IPR051206">
    <property type="entry name" value="NAMLAA_amidase_2"/>
</dbReference>
<dbReference type="PANTHER" id="PTHR30417">
    <property type="entry name" value="N-ACETYLMURAMOYL-L-ALANINE AMIDASE AMID"/>
    <property type="match status" value="1"/>
</dbReference>
<evidence type="ECO:0000256" key="4">
    <source>
        <dbReference type="ARBA" id="ARBA00023316"/>
    </source>
</evidence>
<dbReference type="GO" id="GO:0009254">
    <property type="term" value="P:peptidoglycan turnover"/>
    <property type="evidence" value="ECO:0007669"/>
    <property type="project" value="TreeGrafter"/>
</dbReference>
<accession>A0A0F9V5W2</accession>
<proteinExistence type="predicted"/>
<sequence length="192" mass="21424">MTPPTIIEQLVEWHGIRHRNVEGIVTHAMGEYIVVPGKGTFHATEFLERSPELVGKTLSAHCLGQPNGEIVRLVPDDRLAWHAGESRLGDLIGLNKTFLGYEWLVPGEWHITAFNDAMRTGKAQFTPEQYESGGWQYAQWMNAYDFGRHRVVTHAQVAGDDVRGPGRGKLDPGVGFNQGRLSIAIDRIRAND</sequence>
<dbReference type="InterPro" id="IPR036505">
    <property type="entry name" value="Amidase/PGRP_sf"/>
</dbReference>
<dbReference type="EC" id="3.5.1.28" evidence="2"/>
<dbReference type="Pfam" id="PF01510">
    <property type="entry name" value="Amidase_2"/>
    <property type="match status" value="1"/>
</dbReference>
<comment type="catalytic activity">
    <reaction evidence="1">
        <text>Hydrolyzes the link between N-acetylmuramoyl residues and L-amino acid residues in certain cell-wall glycopeptides.</text>
        <dbReference type="EC" id="3.5.1.28"/>
    </reaction>
</comment>
<dbReference type="GO" id="GO:0071555">
    <property type="term" value="P:cell wall organization"/>
    <property type="evidence" value="ECO:0007669"/>
    <property type="project" value="UniProtKB-KW"/>
</dbReference>
<dbReference type="PANTHER" id="PTHR30417:SF1">
    <property type="entry name" value="N-ACETYLMURAMOYL-L-ALANINE AMIDASE AMID"/>
    <property type="match status" value="1"/>
</dbReference>
<gene>
    <name evidence="6" type="ORF">LCGC14_0446970</name>
</gene>
<comment type="caution">
    <text evidence="6">The sequence shown here is derived from an EMBL/GenBank/DDBJ whole genome shotgun (WGS) entry which is preliminary data.</text>
</comment>
<name>A0A0F9V5W2_9ZZZZ</name>
<keyword evidence="3" id="KW-0378">Hydrolase</keyword>
<dbReference type="GO" id="GO:0008745">
    <property type="term" value="F:N-acetylmuramoyl-L-alanine amidase activity"/>
    <property type="evidence" value="ECO:0007669"/>
    <property type="project" value="UniProtKB-EC"/>
</dbReference>
<evidence type="ECO:0000256" key="3">
    <source>
        <dbReference type="ARBA" id="ARBA00022801"/>
    </source>
</evidence>
<evidence type="ECO:0000256" key="1">
    <source>
        <dbReference type="ARBA" id="ARBA00001561"/>
    </source>
</evidence>
<dbReference type="AlphaFoldDB" id="A0A0F9V5W2"/>
<dbReference type="GO" id="GO:0009253">
    <property type="term" value="P:peptidoglycan catabolic process"/>
    <property type="evidence" value="ECO:0007669"/>
    <property type="project" value="InterPro"/>
</dbReference>
<organism evidence="6">
    <name type="scientific">marine sediment metagenome</name>
    <dbReference type="NCBI Taxonomy" id="412755"/>
    <lineage>
        <taxon>unclassified sequences</taxon>
        <taxon>metagenomes</taxon>
        <taxon>ecological metagenomes</taxon>
    </lineage>
</organism>
<feature type="domain" description="N-acetylmuramoyl-L-alanine amidase" evidence="5">
    <location>
        <begin position="20"/>
        <end position="173"/>
    </location>
</feature>
<dbReference type="EMBL" id="LAZR01000437">
    <property type="protein sequence ID" value="KKN68911.1"/>
    <property type="molecule type" value="Genomic_DNA"/>
</dbReference>